<sequence length="590" mass="67397">MIQLTDQIKQFSPDVLVKDYRISSITAYNRLEPRPRTENFNESLKAAVHDGLWFLTRQWQMGEFESEDAGSAIDARLITKQLHIDRMALQQNPTKLYSDELPMEAQVEREQVPFSLALKIQVSQYFISLHTPTQKSTYYPKYVTTYPLTEDNNPDFTNQESSKQLLNSTIKRSINGELLLADILDGSFSSKVGISNVDQAAMDILISNFKGWYQRIYTQPENNMEKTWDGQKLSYGFTTAAPRADGTHLVLESPEYHNGNLDWYNFDVNLEQNELKLEQADYEPSLTTESAISFIPTATTFKGMPNQRFWEMEDRTINFGDINAKTTDQLLLLFAEFGLVYGNDWFAIPYRMKTNTLCEIDGFVVKDVFGDRTLIQAADAGLDQQWQRWSMFNLSNKDHIGSYNNQFFLPSTLANSLQSAPLEKVNFIRDEMANMVWGIEEIIPDGTGIGISGHDAAKKDNVLPEPLPQSDALIHYKLGNFVPENWIPFLPAQLPGSHQDIHFQRASLPKFGLPQIDTVKAKGIILTEQIAPYFINEEEIPYSGTIISRAWQRTRWYNGKTYNWIGRYRQTGRGEGSSKLAFDQIVNAKA</sequence>
<dbReference type="RefSeq" id="WP_123205781.1">
    <property type="nucleotide sequence ID" value="NZ_RBEE01000014.1"/>
</dbReference>
<keyword evidence="2" id="KW-1185">Reference proteome</keyword>
<evidence type="ECO:0000313" key="1">
    <source>
        <dbReference type="EMBL" id="RNL53459.1"/>
    </source>
</evidence>
<dbReference type="EMBL" id="RBEE01000014">
    <property type="protein sequence ID" value="RNL53459.1"/>
    <property type="molecule type" value="Genomic_DNA"/>
</dbReference>
<evidence type="ECO:0000313" key="2">
    <source>
        <dbReference type="Proteomes" id="UP000274046"/>
    </source>
</evidence>
<comment type="caution">
    <text evidence="1">The sequence shown here is derived from an EMBL/GenBank/DDBJ whole genome shotgun (WGS) entry which is preliminary data.</text>
</comment>
<protein>
    <submittedName>
        <fullName evidence="1">Uncharacterized protein</fullName>
    </submittedName>
</protein>
<organism evidence="1 2">
    <name type="scientific">Pedobacter jejuensis</name>
    <dbReference type="NCBI Taxonomy" id="1268550"/>
    <lineage>
        <taxon>Bacteria</taxon>
        <taxon>Pseudomonadati</taxon>
        <taxon>Bacteroidota</taxon>
        <taxon>Sphingobacteriia</taxon>
        <taxon>Sphingobacteriales</taxon>
        <taxon>Sphingobacteriaceae</taxon>
        <taxon>Pedobacter</taxon>
    </lineage>
</organism>
<dbReference type="OrthoDB" id="9763471at2"/>
<gene>
    <name evidence="1" type="ORF">D7004_10285</name>
</gene>
<accession>A0A3N0BVK7</accession>
<proteinExistence type="predicted"/>
<dbReference type="AlphaFoldDB" id="A0A3N0BVK7"/>
<dbReference type="Proteomes" id="UP000274046">
    <property type="component" value="Unassembled WGS sequence"/>
</dbReference>
<name>A0A3N0BVK7_9SPHI</name>
<reference evidence="1 2" key="1">
    <citation type="submission" date="2018-10" db="EMBL/GenBank/DDBJ databases">
        <title>Genome sequencing of Pedobacter jejuensis TNB23.</title>
        <authorList>
            <person name="Cho Y.-J."/>
            <person name="Cho A."/>
            <person name="Kim O.-S."/>
        </authorList>
    </citation>
    <scope>NUCLEOTIDE SEQUENCE [LARGE SCALE GENOMIC DNA]</scope>
    <source>
        <strain evidence="1 2">TNB23</strain>
    </source>
</reference>